<keyword evidence="2" id="KW-1003">Cell membrane</keyword>
<evidence type="ECO:0000259" key="7">
    <source>
        <dbReference type="Pfam" id="PF02687"/>
    </source>
</evidence>
<dbReference type="InterPro" id="IPR003838">
    <property type="entry name" value="ABC3_permease_C"/>
</dbReference>
<dbReference type="GO" id="GO:0022857">
    <property type="term" value="F:transmembrane transporter activity"/>
    <property type="evidence" value="ECO:0007669"/>
    <property type="project" value="TreeGrafter"/>
</dbReference>
<dbReference type="OrthoDB" id="1451596at2"/>
<feature type="transmembrane region" description="Helical" evidence="6">
    <location>
        <begin position="373"/>
        <end position="396"/>
    </location>
</feature>
<gene>
    <name evidence="9" type="ORF">DC487_00665</name>
</gene>
<accession>A0A2T8HLH7</accession>
<keyword evidence="5 6" id="KW-0472">Membrane</keyword>
<evidence type="ECO:0000256" key="4">
    <source>
        <dbReference type="ARBA" id="ARBA00022989"/>
    </source>
</evidence>
<dbReference type="PANTHER" id="PTHR30572:SF18">
    <property type="entry name" value="ABC-TYPE MACROLIDE FAMILY EXPORT SYSTEM PERMEASE COMPONENT 2"/>
    <property type="match status" value="1"/>
</dbReference>
<feature type="domain" description="ABC3 transporter permease C-terminal" evidence="7">
    <location>
        <begin position="285"/>
        <end position="401"/>
    </location>
</feature>
<keyword evidence="4 6" id="KW-1133">Transmembrane helix</keyword>
<evidence type="ECO:0000256" key="3">
    <source>
        <dbReference type="ARBA" id="ARBA00022692"/>
    </source>
</evidence>
<feature type="transmembrane region" description="Helical" evidence="6">
    <location>
        <begin position="417"/>
        <end position="441"/>
    </location>
</feature>
<proteinExistence type="predicted"/>
<dbReference type="Proteomes" id="UP000245627">
    <property type="component" value="Unassembled WGS sequence"/>
</dbReference>
<feature type="domain" description="ABC3 transporter permease C-terminal" evidence="7">
    <location>
        <begin position="669"/>
        <end position="782"/>
    </location>
</feature>
<dbReference type="RefSeq" id="WP_116774017.1">
    <property type="nucleotide sequence ID" value="NZ_QDKG01000001.1"/>
</dbReference>
<dbReference type="InterPro" id="IPR025857">
    <property type="entry name" value="MacB_PCD"/>
</dbReference>
<feature type="transmembrane region" description="Helical" evidence="6">
    <location>
        <begin position="750"/>
        <end position="770"/>
    </location>
</feature>
<feature type="transmembrane region" description="Helical" evidence="6">
    <location>
        <begin position="282"/>
        <end position="303"/>
    </location>
</feature>
<dbReference type="Pfam" id="PF02687">
    <property type="entry name" value="FtsX"/>
    <property type="match status" value="2"/>
</dbReference>
<keyword evidence="3 6" id="KW-0812">Transmembrane</keyword>
<name>A0A2T8HLH7_9SPHI</name>
<dbReference type="EMBL" id="QDKG01000001">
    <property type="protein sequence ID" value="PVH26172.1"/>
    <property type="molecule type" value="Genomic_DNA"/>
</dbReference>
<organism evidence="9 10">
    <name type="scientific">Sphingobacterium corticibacter</name>
    <dbReference type="NCBI Taxonomy" id="2171749"/>
    <lineage>
        <taxon>Bacteria</taxon>
        <taxon>Pseudomonadati</taxon>
        <taxon>Bacteroidota</taxon>
        <taxon>Sphingobacteriia</taxon>
        <taxon>Sphingobacteriales</taxon>
        <taxon>Sphingobacteriaceae</taxon>
        <taxon>Sphingobacterium</taxon>
    </lineage>
</organism>
<sequence length="789" mass="88062">MIRSYIKSAFRNLWKTKGYSFLNIFGLAVGITAAALIFLWVEDQVTKNDHFANKKDIYVVKSKQKYDGATYVFESTPGPFATAIAEDIAGIKHAARLDWGNNYLLSLGDKAINQRGNYADPALLDILSVEFLQGDRRSAFSELNNIVLNESTAQRLFGDESAIGKTIRVNNDESYMVSGVVKEFPINSSFKFDWIIDFKKYELANPWLENWGSNGLMTVVQLDQTANLSTVNATLLDFAKAKTNGETTFYQNFLYPMNRWNLYNVFDSDGFEQEGVLKHIRLFSIIAWVVLLIACINFMNLATARSEKRAKEVGMRKVVGAKRYTLILQFLSEALISAAFAVMLAVGLIYLSIGSFNSLLNTNLTVDLLEPAHLYFLGGILLTCGLLAGSYPAFYLSSFNPLKTLKGAKQKAGTAGFIRRGLVVLQYTASVLLVICTVIIYQQIQHTKNRDLGFERSQVINTSLQGNMAKHLDVIKDQLKATGHIEDVGVSDNNLMDIGSNASGFDWEGKDPKSHILISILKADDDFIPSLSMTLHDGRNFKPHFTGDSTSVIVNATLAKMMQADGMVAGQTLHWNNELHTIIGVVNDFMFNSVFSVNPEPLVIFPTNYEYGTLYIKTKAGVDLPETLSQIERIIKANNPEYPFEYRFLDETFNSKFSSVMLVQNLASIFAVLSIFISCLGLFGLASYSAEQRAKEISIRKILGASIGRLVGMLNKEFILLVSISCLIAFPLGWWFMHDWLDSYKYRIDISWTVFLLAACLAILIAVLTVSSHAWRAATANPTKTLKEQ</sequence>
<feature type="transmembrane region" description="Helical" evidence="6">
    <location>
        <begin position="21"/>
        <end position="41"/>
    </location>
</feature>
<dbReference type="InterPro" id="IPR050250">
    <property type="entry name" value="Macrolide_Exporter_MacB"/>
</dbReference>
<evidence type="ECO:0000256" key="5">
    <source>
        <dbReference type="ARBA" id="ARBA00023136"/>
    </source>
</evidence>
<evidence type="ECO:0000313" key="10">
    <source>
        <dbReference type="Proteomes" id="UP000245627"/>
    </source>
</evidence>
<evidence type="ECO:0000259" key="8">
    <source>
        <dbReference type="Pfam" id="PF12704"/>
    </source>
</evidence>
<keyword evidence="10" id="KW-1185">Reference proteome</keyword>
<feature type="domain" description="MacB-like periplasmic core" evidence="8">
    <location>
        <begin position="432"/>
        <end position="633"/>
    </location>
</feature>
<dbReference type="GO" id="GO:0005886">
    <property type="term" value="C:plasma membrane"/>
    <property type="evidence" value="ECO:0007669"/>
    <property type="project" value="UniProtKB-SubCell"/>
</dbReference>
<comment type="subcellular location">
    <subcellularLocation>
        <location evidence="1">Cell membrane</location>
        <topology evidence="1">Multi-pass membrane protein</topology>
    </subcellularLocation>
</comment>
<dbReference type="Pfam" id="PF12704">
    <property type="entry name" value="MacB_PCD"/>
    <property type="match status" value="2"/>
</dbReference>
<feature type="transmembrane region" description="Helical" evidence="6">
    <location>
        <begin position="718"/>
        <end position="738"/>
    </location>
</feature>
<dbReference type="PANTHER" id="PTHR30572">
    <property type="entry name" value="MEMBRANE COMPONENT OF TRANSPORTER-RELATED"/>
    <property type="match status" value="1"/>
</dbReference>
<dbReference type="AlphaFoldDB" id="A0A2T8HLH7"/>
<evidence type="ECO:0000256" key="2">
    <source>
        <dbReference type="ARBA" id="ARBA00022475"/>
    </source>
</evidence>
<evidence type="ECO:0000256" key="6">
    <source>
        <dbReference type="SAM" id="Phobius"/>
    </source>
</evidence>
<feature type="transmembrane region" description="Helical" evidence="6">
    <location>
        <begin position="324"/>
        <end position="353"/>
    </location>
</feature>
<evidence type="ECO:0000256" key="1">
    <source>
        <dbReference type="ARBA" id="ARBA00004651"/>
    </source>
</evidence>
<protein>
    <submittedName>
        <fullName evidence="9">Acetylornithine deacetylase</fullName>
    </submittedName>
</protein>
<reference evidence="9 10" key="1">
    <citation type="submission" date="2018-04" db="EMBL/GenBank/DDBJ databases">
        <title>Sphingobacterium cortibacter sp. nov.</title>
        <authorList>
            <person name="Li Y."/>
        </authorList>
    </citation>
    <scope>NUCLEOTIDE SEQUENCE [LARGE SCALE GENOMIC DNA]</scope>
    <source>
        <strain evidence="9 10">2c-3</strain>
    </source>
</reference>
<feature type="domain" description="MacB-like periplasmic core" evidence="8">
    <location>
        <begin position="20"/>
        <end position="234"/>
    </location>
</feature>
<feature type="transmembrane region" description="Helical" evidence="6">
    <location>
        <begin position="666"/>
        <end position="690"/>
    </location>
</feature>
<evidence type="ECO:0000313" key="9">
    <source>
        <dbReference type="EMBL" id="PVH26172.1"/>
    </source>
</evidence>
<comment type="caution">
    <text evidence="9">The sequence shown here is derived from an EMBL/GenBank/DDBJ whole genome shotgun (WGS) entry which is preliminary data.</text>
</comment>